<feature type="compositionally biased region" description="Basic residues" evidence="1">
    <location>
        <begin position="115"/>
        <end position="124"/>
    </location>
</feature>
<gene>
    <name evidence="2" type="ORF">SAMN02745702_02235</name>
</gene>
<dbReference type="PROSITE" id="PS51257">
    <property type="entry name" value="PROKAR_LIPOPROTEIN"/>
    <property type="match status" value="1"/>
</dbReference>
<evidence type="ECO:0000313" key="3">
    <source>
        <dbReference type="Proteomes" id="UP000189733"/>
    </source>
</evidence>
<dbReference type="Pfam" id="PF13174">
    <property type="entry name" value="TPR_6"/>
    <property type="match status" value="1"/>
</dbReference>
<feature type="region of interest" description="Disordered" evidence="1">
    <location>
        <begin position="71"/>
        <end position="150"/>
    </location>
</feature>
<sequence>MAVRLRYTFLSGCLCLVLCGCQGMTYSVRDGWRLESVEEKTVQLQEDQLQQRDRLDALEKRLAVLEASQLADSRVQKGKAAPRLAASSQMKTPPPERKSLRPQKKKTRTPYVCPLRKHPRRKPAPAKVAAAPSKKAPASRQAPCVPPAHNVQPQKVSKAVVHKQSSQAHPVKKVSRVNVQATKAKDLYDRGLRAVLEDRPAKGRELLNHFIKKYPRHELQPNARYWIGESFYSEKRFPESILAFKAVTRGYPKHEKSAAALLKTGYAYEKLGDARNAAFYLKIVVQDYPNTEPARLARRRLALRNW</sequence>
<dbReference type="STRING" id="1121442.SAMN02745702_02235"/>
<dbReference type="InterPro" id="IPR034706">
    <property type="entry name" value="CpoB"/>
</dbReference>
<organism evidence="2 3">
    <name type="scientific">Desulfobaculum bizertense DSM 18034</name>
    <dbReference type="NCBI Taxonomy" id="1121442"/>
    <lineage>
        <taxon>Bacteria</taxon>
        <taxon>Pseudomonadati</taxon>
        <taxon>Thermodesulfobacteriota</taxon>
        <taxon>Desulfovibrionia</taxon>
        <taxon>Desulfovibrionales</taxon>
        <taxon>Desulfovibrionaceae</taxon>
        <taxon>Desulfobaculum</taxon>
    </lineage>
</organism>
<reference evidence="2 3" key="1">
    <citation type="submission" date="2017-02" db="EMBL/GenBank/DDBJ databases">
        <authorList>
            <person name="Peterson S.W."/>
        </authorList>
    </citation>
    <scope>NUCLEOTIDE SEQUENCE [LARGE SCALE GENOMIC DNA]</scope>
    <source>
        <strain evidence="2 3">DSM 18034</strain>
    </source>
</reference>
<dbReference type="RefSeq" id="WP_078685514.1">
    <property type="nucleotide sequence ID" value="NZ_FUYA01000007.1"/>
</dbReference>
<dbReference type="NCBIfam" id="TIGR02795">
    <property type="entry name" value="tol_pal_ybgF"/>
    <property type="match status" value="1"/>
</dbReference>
<dbReference type="EMBL" id="FUYA01000007">
    <property type="protein sequence ID" value="SKA76446.1"/>
    <property type="molecule type" value="Genomic_DNA"/>
</dbReference>
<dbReference type="AlphaFoldDB" id="A0A1T4WGI1"/>
<protein>
    <submittedName>
        <fullName evidence="2">Tol-pal system protein YbgF</fullName>
    </submittedName>
</protein>
<accession>A0A1T4WGI1</accession>
<proteinExistence type="inferred from homology"/>
<evidence type="ECO:0000256" key="1">
    <source>
        <dbReference type="SAM" id="MobiDB-lite"/>
    </source>
</evidence>
<dbReference type="InterPro" id="IPR011990">
    <property type="entry name" value="TPR-like_helical_dom_sf"/>
</dbReference>
<dbReference type="Proteomes" id="UP000189733">
    <property type="component" value="Unassembled WGS sequence"/>
</dbReference>
<dbReference type="InterPro" id="IPR014162">
    <property type="entry name" value="CpoB_C"/>
</dbReference>
<feature type="compositionally biased region" description="Low complexity" evidence="1">
    <location>
        <begin position="125"/>
        <end position="143"/>
    </location>
</feature>
<keyword evidence="3" id="KW-1185">Reference proteome</keyword>
<dbReference type="Gene3D" id="1.25.40.10">
    <property type="entry name" value="Tetratricopeptide repeat domain"/>
    <property type="match status" value="1"/>
</dbReference>
<evidence type="ECO:0000313" key="2">
    <source>
        <dbReference type="EMBL" id="SKA76446.1"/>
    </source>
</evidence>
<dbReference type="HAMAP" id="MF_02066">
    <property type="entry name" value="CpoB"/>
    <property type="match status" value="1"/>
</dbReference>
<dbReference type="InterPro" id="IPR019734">
    <property type="entry name" value="TPR_rpt"/>
</dbReference>
<dbReference type="OrthoDB" id="9781271at2"/>
<dbReference type="SUPFAM" id="SSF48452">
    <property type="entry name" value="TPR-like"/>
    <property type="match status" value="1"/>
</dbReference>
<name>A0A1T4WGI1_9BACT</name>
<dbReference type="GO" id="GO:0051301">
    <property type="term" value="P:cell division"/>
    <property type="evidence" value="ECO:0007669"/>
    <property type="project" value="InterPro"/>
</dbReference>